<keyword evidence="3" id="KW-1185">Reference proteome</keyword>
<reference evidence="2 3" key="1">
    <citation type="journal article" date="2020" name="G3 (Bethesda)">
        <title>CeMbio - The Caenorhabditis elegans Microbiome Resource.</title>
        <authorList>
            <person name="Dirksen P."/>
            <person name="Assie A."/>
            <person name="Zimmermann J."/>
            <person name="Zhang F."/>
            <person name="Tietje A.M."/>
            <person name="Marsh S.A."/>
            <person name="Felix M.A."/>
            <person name="Shapira M."/>
            <person name="Kaleta C."/>
            <person name="Schulenburg H."/>
            <person name="Samuel B."/>
        </authorList>
    </citation>
    <scope>NUCLEOTIDE SEQUENCE [LARGE SCALE GENOMIC DNA]</scope>
    <source>
        <strain evidence="2 3">BIGb0172</strain>
    </source>
</reference>
<evidence type="ECO:0000256" key="1">
    <source>
        <dbReference type="SAM" id="Phobius"/>
    </source>
</evidence>
<dbReference type="KEGG" id="cpis:HS961_10065"/>
<accession>A0A7G5EGM4</accession>
<sequence length="95" mass="10421">MNHLAIQLLSLPAFALLALAMDRHQLDLFGRELAPGQTRGLRRFGWLALLASLAVAVALKGWSLGLVTWCGHISLSAAIVILSMMAWEQRKSVKK</sequence>
<name>A0A7G5EGM4_9BURK</name>
<organism evidence="2 3">
    <name type="scientific">Comamonas piscis</name>
    <dbReference type="NCBI Taxonomy" id="1562974"/>
    <lineage>
        <taxon>Bacteria</taxon>
        <taxon>Pseudomonadati</taxon>
        <taxon>Pseudomonadota</taxon>
        <taxon>Betaproteobacteria</taxon>
        <taxon>Burkholderiales</taxon>
        <taxon>Comamonadaceae</taxon>
        <taxon>Comamonas</taxon>
    </lineage>
</organism>
<keyword evidence="1" id="KW-1133">Transmembrane helix</keyword>
<evidence type="ECO:0000313" key="3">
    <source>
        <dbReference type="Proteomes" id="UP000515240"/>
    </source>
</evidence>
<keyword evidence="1" id="KW-0812">Transmembrane</keyword>
<feature type="transmembrane region" description="Helical" evidence="1">
    <location>
        <begin position="44"/>
        <end position="62"/>
    </location>
</feature>
<gene>
    <name evidence="2" type="ORF">HS961_10065</name>
</gene>
<dbReference type="AlphaFoldDB" id="A0A7G5EGM4"/>
<dbReference type="Proteomes" id="UP000515240">
    <property type="component" value="Chromosome"/>
</dbReference>
<dbReference type="InterPro" id="IPR021762">
    <property type="entry name" value="DUF3325"/>
</dbReference>
<dbReference type="RefSeq" id="WP_182327582.1">
    <property type="nucleotide sequence ID" value="NZ_CP058554.1"/>
</dbReference>
<dbReference type="Pfam" id="PF11804">
    <property type="entry name" value="DUF3325"/>
    <property type="match status" value="1"/>
</dbReference>
<proteinExistence type="predicted"/>
<protein>
    <submittedName>
        <fullName evidence="2">DUF3325 domain-containing protein</fullName>
    </submittedName>
</protein>
<keyword evidence="1" id="KW-0472">Membrane</keyword>
<dbReference type="EMBL" id="CP058554">
    <property type="protein sequence ID" value="QMV73149.1"/>
    <property type="molecule type" value="Genomic_DNA"/>
</dbReference>
<evidence type="ECO:0000313" key="2">
    <source>
        <dbReference type="EMBL" id="QMV73149.1"/>
    </source>
</evidence>
<feature type="transmembrane region" description="Helical" evidence="1">
    <location>
        <begin position="69"/>
        <end position="87"/>
    </location>
</feature>